<dbReference type="Proteomes" id="UP000241229">
    <property type="component" value="Unassembled WGS sequence"/>
</dbReference>
<feature type="transmembrane region" description="Helical" evidence="1">
    <location>
        <begin position="68"/>
        <end position="91"/>
    </location>
</feature>
<organism evidence="3 4">
    <name type="scientific">Kumtagia ephedrae</name>
    <dbReference type="NCBI Taxonomy" id="2116701"/>
    <lineage>
        <taxon>Bacteria</taxon>
        <taxon>Pseudomonadati</taxon>
        <taxon>Pseudomonadota</taxon>
        <taxon>Alphaproteobacteria</taxon>
        <taxon>Hyphomicrobiales</taxon>
        <taxon>Phyllobacteriaceae</taxon>
        <taxon>Kumtagia</taxon>
    </lineage>
</organism>
<keyword evidence="1" id="KW-0472">Membrane</keyword>
<sequence>MIILKPLRPLILLAALAVGVPLAAGFFNALHPALDSFAHFRAHLAVLLGIAALALLAVRLWAFGATALVAAALTLATTSGSLPAIGMRYGALHPADPERPVYRLLQFNLRYNNPEPAQVLSLIGREQPDVLTLDEVTAAWREKLRLIEATYRYSLFCPYPNGLFGVAILSRRPFVEGSEPFCDGRGALGIAAVNFGGQTVDVAALHLGWPWPFPQYWEVGGLWPSFGRLGPTAILAGDLNATPWSRTPARVAEAGGLTLMQSPGPTWLSRHLPKALFFAGLPIDNVFAKGDVEMHSIRTLEPTGSDHLPVLVEFSLRSSPADPGTDVAALPGADPG</sequence>
<feature type="transmembrane region" description="Helical" evidence="1">
    <location>
        <begin position="41"/>
        <end position="61"/>
    </location>
</feature>
<evidence type="ECO:0000256" key="1">
    <source>
        <dbReference type="SAM" id="Phobius"/>
    </source>
</evidence>
<comment type="caution">
    <text evidence="3">The sequence shown here is derived from an EMBL/GenBank/DDBJ whole genome shotgun (WGS) entry which is preliminary data.</text>
</comment>
<keyword evidence="1" id="KW-1133">Transmembrane helix</keyword>
<name>A0A2P7RU76_9HYPH</name>
<keyword evidence="3" id="KW-0255">Endonuclease</keyword>
<keyword evidence="4" id="KW-1185">Reference proteome</keyword>
<proteinExistence type="predicted"/>
<feature type="domain" description="Endonuclease/exonuclease/phosphatase" evidence="2">
    <location>
        <begin position="105"/>
        <end position="307"/>
    </location>
</feature>
<accession>A0A2P7RU76</accession>
<protein>
    <submittedName>
        <fullName evidence="3">AP endonuclease</fullName>
    </submittedName>
</protein>
<dbReference type="InterPro" id="IPR005135">
    <property type="entry name" value="Endo/exonuclease/phosphatase"/>
</dbReference>
<gene>
    <name evidence="3" type="ORF">C7I84_25070</name>
</gene>
<evidence type="ECO:0000313" key="4">
    <source>
        <dbReference type="Proteomes" id="UP000241229"/>
    </source>
</evidence>
<dbReference type="OrthoDB" id="3808618at2"/>
<dbReference type="AlphaFoldDB" id="A0A2P7RU76"/>
<dbReference type="GO" id="GO:0004519">
    <property type="term" value="F:endonuclease activity"/>
    <property type="evidence" value="ECO:0007669"/>
    <property type="project" value="UniProtKB-KW"/>
</dbReference>
<evidence type="ECO:0000313" key="3">
    <source>
        <dbReference type="EMBL" id="PSJ53722.1"/>
    </source>
</evidence>
<keyword evidence="1" id="KW-0812">Transmembrane</keyword>
<keyword evidence="3" id="KW-0378">Hydrolase</keyword>
<dbReference type="EMBL" id="PXYK01000032">
    <property type="protein sequence ID" value="PSJ53722.1"/>
    <property type="molecule type" value="Genomic_DNA"/>
</dbReference>
<dbReference type="RefSeq" id="WP_106774950.1">
    <property type="nucleotide sequence ID" value="NZ_PXYK01000032.1"/>
</dbReference>
<dbReference type="InterPro" id="IPR036691">
    <property type="entry name" value="Endo/exonu/phosph_ase_sf"/>
</dbReference>
<dbReference type="SUPFAM" id="SSF56219">
    <property type="entry name" value="DNase I-like"/>
    <property type="match status" value="1"/>
</dbReference>
<dbReference type="Pfam" id="PF03372">
    <property type="entry name" value="Exo_endo_phos"/>
    <property type="match status" value="1"/>
</dbReference>
<dbReference type="Gene3D" id="3.60.10.10">
    <property type="entry name" value="Endonuclease/exonuclease/phosphatase"/>
    <property type="match status" value="1"/>
</dbReference>
<keyword evidence="3" id="KW-0540">Nuclease</keyword>
<evidence type="ECO:0000259" key="2">
    <source>
        <dbReference type="Pfam" id="PF03372"/>
    </source>
</evidence>
<reference evidence="3 4" key="1">
    <citation type="submission" date="2018-03" db="EMBL/GenBank/DDBJ databases">
        <title>The draft genome of Mesorhizobium sp. 6GN-30.</title>
        <authorList>
            <person name="Liu L."/>
            <person name="Li L."/>
            <person name="Wang T."/>
            <person name="Zhang X."/>
            <person name="Liang L."/>
        </authorList>
    </citation>
    <scope>NUCLEOTIDE SEQUENCE [LARGE SCALE GENOMIC DNA]</scope>
    <source>
        <strain evidence="3 4">6GN30</strain>
    </source>
</reference>